<reference evidence="2" key="1">
    <citation type="journal article" date="2019" name="Environ. Microbiol.">
        <title>Fungal ecological strategies reflected in gene transcription - a case study of two litter decomposers.</title>
        <authorList>
            <person name="Barbi F."/>
            <person name="Kohler A."/>
            <person name="Barry K."/>
            <person name="Baskaran P."/>
            <person name="Daum C."/>
            <person name="Fauchery L."/>
            <person name="Ihrmark K."/>
            <person name="Kuo A."/>
            <person name="LaButti K."/>
            <person name="Lipzen A."/>
            <person name="Morin E."/>
            <person name="Grigoriev I.V."/>
            <person name="Henrissat B."/>
            <person name="Lindahl B."/>
            <person name="Martin F."/>
        </authorList>
    </citation>
    <scope>NUCLEOTIDE SEQUENCE</scope>
    <source>
        <strain evidence="2">JB14</strain>
    </source>
</reference>
<dbReference type="EMBL" id="ML769916">
    <property type="protein sequence ID" value="KAE9386068.1"/>
    <property type="molecule type" value="Genomic_DNA"/>
</dbReference>
<evidence type="ECO:0000256" key="1">
    <source>
        <dbReference type="SAM" id="MobiDB-lite"/>
    </source>
</evidence>
<feature type="compositionally biased region" description="Basic and acidic residues" evidence="1">
    <location>
        <begin position="1"/>
        <end position="12"/>
    </location>
</feature>
<dbReference type="AlphaFoldDB" id="A0A6A4GKK1"/>
<feature type="region of interest" description="Disordered" evidence="1">
    <location>
        <begin position="1"/>
        <end position="23"/>
    </location>
</feature>
<sequence length="186" mass="20968">MDGLYFKHDSRKMPSLHGPPNSTPANHIPVVERLISINARYETPTGIWSLTANPTTQATRALENNYLRHLFFYISNAKTLDVDTKQKYWCYCPLYTSCSLLPLFRNNADQQPLIEVASLDEARSGQSRVDNTFEAFWQAGLRNAKRRLLLSSVQPGVCSLQRGWIARGAGTEEDCDIVTTDVSEVD</sequence>
<evidence type="ECO:0000313" key="2">
    <source>
        <dbReference type="EMBL" id="KAE9386068.1"/>
    </source>
</evidence>
<dbReference type="Proteomes" id="UP000799118">
    <property type="component" value="Unassembled WGS sequence"/>
</dbReference>
<accession>A0A6A4GKK1</accession>
<proteinExistence type="predicted"/>
<protein>
    <submittedName>
        <fullName evidence="2">Uncharacterized protein</fullName>
    </submittedName>
</protein>
<keyword evidence="3" id="KW-1185">Reference proteome</keyword>
<evidence type="ECO:0000313" key="3">
    <source>
        <dbReference type="Proteomes" id="UP000799118"/>
    </source>
</evidence>
<gene>
    <name evidence="2" type="ORF">BT96DRAFT_1087391</name>
</gene>
<name>A0A6A4GKK1_9AGAR</name>
<organism evidence="2 3">
    <name type="scientific">Gymnopus androsaceus JB14</name>
    <dbReference type="NCBI Taxonomy" id="1447944"/>
    <lineage>
        <taxon>Eukaryota</taxon>
        <taxon>Fungi</taxon>
        <taxon>Dikarya</taxon>
        <taxon>Basidiomycota</taxon>
        <taxon>Agaricomycotina</taxon>
        <taxon>Agaricomycetes</taxon>
        <taxon>Agaricomycetidae</taxon>
        <taxon>Agaricales</taxon>
        <taxon>Marasmiineae</taxon>
        <taxon>Omphalotaceae</taxon>
        <taxon>Gymnopus</taxon>
    </lineage>
</organism>